<dbReference type="EMBL" id="KV784366">
    <property type="protein sequence ID" value="OEU11906.1"/>
    <property type="molecule type" value="Genomic_DNA"/>
</dbReference>
<gene>
    <name evidence="1" type="ORF">FRACYDRAFT_245029</name>
</gene>
<reference evidence="1 2" key="1">
    <citation type="submission" date="2016-09" db="EMBL/GenBank/DDBJ databases">
        <title>Extensive genetic diversity and differential bi-allelic expression allows diatom success in the polar Southern Ocean.</title>
        <authorList>
            <consortium name="DOE Joint Genome Institute"/>
            <person name="Mock T."/>
            <person name="Otillar R.P."/>
            <person name="Strauss J."/>
            <person name="Dupont C."/>
            <person name="Frickenhaus S."/>
            <person name="Maumus F."/>
            <person name="Mcmullan M."/>
            <person name="Sanges R."/>
            <person name="Schmutz J."/>
            <person name="Toseland A."/>
            <person name="Valas R."/>
            <person name="Veluchamy A."/>
            <person name="Ward B.J."/>
            <person name="Allen A."/>
            <person name="Barry K."/>
            <person name="Falciatore A."/>
            <person name="Ferrante M."/>
            <person name="Fortunato A.E."/>
            <person name="Gloeckner G."/>
            <person name="Gruber A."/>
            <person name="Hipkin R."/>
            <person name="Janech M."/>
            <person name="Kroth P."/>
            <person name="Leese F."/>
            <person name="Lindquist E."/>
            <person name="Lyon B.R."/>
            <person name="Martin J."/>
            <person name="Mayer C."/>
            <person name="Parker M."/>
            <person name="Quesneville H."/>
            <person name="Raymond J."/>
            <person name="Uhlig C."/>
            <person name="Valentin K.U."/>
            <person name="Worden A.Z."/>
            <person name="Armbrust E.V."/>
            <person name="Bowler C."/>
            <person name="Green B."/>
            <person name="Moulton V."/>
            <person name="Van Oosterhout C."/>
            <person name="Grigoriev I."/>
        </authorList>
    </citation>
    <scope>NUCLEOTIDE SEQUENCE [LARGE SCALE GENOMIC DNA]</scope>
    <source>
        <strain evidence="1 2">CCMP1102</strain>
    </source>
</reference>
<organism evidence="1 2">
    <name type="scientific">Fragilariopsis cylindrus CCMP1102</name>
    <dbReference type="NCBI Taxonomy" id="635003"/>
    <lineage>
        <taxon>Eukaryota</taxon>
        <taxon>Sar</taxon>
        <taxon>Stramenopiles</taxon>
        <taxon>Ochrophyta</taxon>
        <taxon>Bacillariophyta</taxon>
        <taxon>Bacillariophyceae</taxon>
        <taxon>Bacillariophycidae</taxon>
        <taxon>Bacillariales</taxon>
        <taxon>Bacillariaceae</taxon>
        <taxon>Fragilariopsis</taxon>
    </lineage>
</organism>
<keyword evidence="2" id="KW-1185">Reference proteome</keyword>
<accession>A0A1E7F1A9</accession>
<name>A0A1E7F1A9_9STRA</name>
<evidence type="ECO:0000313" key="1">
    <source>
        <dbReference type="EMBL" id="OEU11906.1"/>
    </source>
</evidence>
<proteinExistence type="predicted"/>
<dbReference type="KEGG" id="fcy:FRACYDRAFT_245029"/>
<protein>
    <submittedName>
        <fullName evidence="1">Uncharacterized protein</fullName>
    </submittedName>
</protein>
<dbReference type="Proteomes" id="UP000095751">
    <property type="component" value="Unassembled WGS sequence"/>
</dbReference>
<evidence type="ECO:0000313" key="2">
    <source>
        <dbReference type="Proteomes" id="UP000095751"/>
    </source>
</evidence>
<dbReference type="AlphaFoldDB" id="A0A1E7F1A9"/>
<sequence length="198" mass="22225">MSTNTNLLSPENVKHLYMEGADKHELVQNEKDGFKRVATFTSKYGPLLGSIAQHLFPSKSNRKGTIAILHLKDLPEHCISPIMEIESVGRVDIMDILRDFGMLQSVNRERKLVQDRGKDPNDVICVLISHRKTSIFMVVPFVFHDEKDSYKGSVGAAKTAIDQYCNLKVERIVWTINSLARGESNDLKSAKKCPSGPK</sequence>
<dbReference type="InParanoid" id="A0A1E7F1A9"/>